<evidence type="ECO:0000313" key="6">
    <source>
        <dbReference type="Proteomes" id="UP001209540"/>
    </source>
</evidence>
<feature type="domain" description="CSC1/OSCA1-like 7TM region" evidence="3">
    <location>
        <begin position="406"/>
        <end position="681"/>
    </location>
</feature>
<proteinExistence type="predicted"/>
<reference evidence="5" key="1">
    <citation type="journal article" date="2022" name="IScience">
        <title>Evolution of zygomycete secretomes and the origins of terrestrial fungal ecologies.</title>
        <authorList>
            <person name="Chang Y."/>
            <person name="Wang Y."/>
            <person name="Mondo S."/>
            <person name="Ahrendt S."/>
            <person name="Andreopoulos W."/>
            <person name="Barry K."/>
            <person name="Beard J."/>
            <person name="Benny G.L."/>
            <person name="Blankenship S."/>
            <person name="Bonito G."/>
            <person name="Cuomo C."/>
            <person name="Desiro A."/>
            <person name="Gervers K.A."/>
            <person name="Hundley H."/>
            <person name="Kuo A."/>
            <person name="LaButti K."/>
            <person name="Lang B.F."/>
            <person name="Lipzen A."/>
            <person name="O'Donnell K."/>
            <person name="Pangilinan J."/>
            <person name="Reynolds N."/>
            <person name="Sandor L."/>
            <person name="Smith M.E."/>
            <person name="Tsang A."/>
            <person name="Grigoriev I.V."/>
            <person name="Stajich J.E."/>
            <person name="Spatafora J.W."/>
        </authorList>
    </citation>
    <scope>NUCLEOTIDE SEQUENCE</scope>
    <source>
        <strain evidence="5">RSA 2281</strain>
    </source>
</reference>
<keyword evidence="2" id="KW-0812">Transmembrane</keyword>
<feature type="region of interest" description="Disordered" evidence="1">
    <location>
        <begin position="716"/>
        <end position="748"/>
    </location>
</feature>
<evidence type="ECO:0000256" key="2">
    <source>
        <dbReference type="SAM" id="Phobius"/>
    </source>
</evidence>
<feature type="transmembrane region" description="Helical" evidence="2">
    <location>
        <begin position="12"/>
        <end position="31"/>
    </location>
</feature>
<feature type="compositionally biased region" description="Low complexity" evidence="1">
    <location>
        <begin position="905"/>
        <end position="923"/>
    </location>
</feature>
<dbReference type="Pfam" id="PF02714">
    <property type="entry name" value="RSN1_7TM"/>
    <property type="match status" value="1"/>
</dbReference>
<dbReference type="GO" id="GO:0005886">
    <property type="term" value="C:plasma membrane"/>
    <property type="evidence" value="ECO:0007669"/>
    <property type="project" value="TreeGrafter"/>
</dbReference>
<organism evidence="5 6">
    <name type="scientific">Phascolomyces articulosus</name>
    <dbReference type="NCBI Taxonomy" id="60185"/>
    <lineage>
        <taxon>Eukaryota</taxon>
        <taxon>Fungi</taxon>
        <taxon>Fungi incertae sedis</taxon>
        <taxon>Mucoromycota</taxon>
        <taxon>Mucoromycotina</taxon>
        <taxon>Mucoromycetes</taxon>
        <taxon>Mucorales</taxon>
        <taxon>Lichtheimiaceae</taxon>
        <taxon>Phascolomyces</taxon>
    </lineage>
</organism>
<dbReference type="AlphaFoldDB" id="A0AAD5JM52"/>
<feature type="transmembrane region" description="Helical" evidence="2">
    <location>
        <begin position="114"/>
        <end position="138"/>
    </location>
</feature>
<dbReference type="InterPro" id="IPR045122">
    <property type="entry name" value="Csc1-like"/>
</dbReference>
<dbReference type="InterPro" id="IPR027815">
    <property type="entry name" value="CSC1/OSCA1-like_cyt"/>
</dbReference>
<evidence type="ECO:0000259" key="3">
    <source>
        <dbReference type="Pfam" id="PF02714"/>
    </source>
</evidence>
<comment type="caution">
    <text evidence="5">The sequence shown here is derived from an EMBL/GenBank/DDBJ whole genome shotgun (WGS) entry which is preliminary data.</text>
</comment>
<evidence type="ECO:0000259" key="4">
    <source>
        <dbReference type="Pfam" id="PF14703"/>
    </source>
</evidence>
<gene>
    <name evidence="5" type="ORF">BDA99DRAFT_527753</name>
</gene>
<name>A0AAD5JM52_9FUNG</name>
<keyword evidence="6" id="KW-1185">Reference proteome</keyword>
<keyword evidence="2" id="KW-0472">Membrane</keyword>
<feature type="region of interest" description="Disordered" evidence="1">
    <location>
        <begin position="791"/>
        <end position="827"/>
    </location>
</feature>
<dbReference type="InterPro" id="IPR003864">
    <property type="entry name" value="CSC1/OSCA1-like_7TM"/>
</dbReference>
<evidence type="ECO:0008006" key="7">
    <source>
        <dbReference type="Google" id="ProtNLM"/>
    </source>
</evidence>
<evidence type="ECO:0000313" key="5">
    <source>
        <dbReference type="EMBL" id="KAI9245645.1"/>
    </source>
</evidence>
<dbReference type="GO" id="GO:0005227">
    <property type="term" value="F:calcium-activated cation channel activity"/>
    <property type="evidence" value="ECO:0007669"/>
    <property type="project" value="InterPro"/>
</dbReference>
<dbReference type="EMBL" id="JAIXMP010000050">
    <property type="protein sequence ID" value="KAI9245645.1"/>
    <property type="molecule type" value="Genomic_DNA"/>
</dbReference>
<evidence type="ECO:0000256" key="1">
    <source>
        <dbReference type="SAM" id="MobiDB-lite"/>
    </source>
</evidence>
<feature type="compositionally biased region" description="Basic residues" evidence="1">
    <location>
        <begin position="170"/>
        <end position="181"/>
    </location>
</feature>
<protein>
    <recommendedName>
        <fullName evidence="7">DUF221-domain-containing protein</fullName>
    </recommendedName>
</protein>
<reference evidence="5" key="2">
    <citation type="submission" date="2023-02" db="EMBL/GenBank/DDBJ databases">
        <authorList>
            <consortium name="DOE Joint Genome Institute"/>
            <person name="Mondo S.J."/>
            <person name="Chang Y."/>
            <person name="Wang Y."/>
            <person name="Ahrendt S."/>
            <person name="Andreopoulos W."/>
            <person name="Barry K."/>
            <person name="Beard J."/>
            <person name="Benny G.L."/>
            <person name="Blankenship S."/>
            <person name="Bonito G."/>
            <person name="Cuomo C."/>
            <person name="Desiro A."/>
            <person name="Gervers K.A."/>
            <person name="Hundley H."/>
            <person name="Kuo A."/>
            <person name="LaButti K."/>
            <person name="Lang B.F."/>
            <person name="Lipzen A."/>
            <person name="O'Donnell K."/>
            <person name="Pangilinan J."/>
            <person name="Reynolds N."/>
            <person name="Sandor L."/>
            <person name="Smith M.W."/>
            <person name="Tsang A."/>
            <person name="Grigoriev I.V."/>
            <person name="Stajich J.E."/>
            <person name="Spatafora J.W."/>
        </authorList>
    </citation>
    <scope>NUCLEOTIDE SEQUENCE</scope>
    <source>
        <strain evidence="5">RSA 2281</strain>
    </source>
</reference>
<dbReference type="Proteomes" id="UP001209540">
    <property type="component" value="Unassembled WGS sequence"/>
</dbReference>
<feature type="transmembrane region" description="Helical" evidence="2">
    <location>
        <begin position="408"/>
        <end position="434"/>
    </location>
</feature>
<feature type="transmembrane region" description="Helical" evidence="2">
    <location>
        <begin position="687"/>
        <end position="705"/>
    </location>
</feature>
<feature type="compositionally biased region" description="Basic and acidic residues" evidence="1">
    <location>
        <begin position="154"/>
        <end position="169"/>
    </location>
</feature>
<feature type="transmembrane region" description="Helical" evidence="2">
    <location>
        <begin position="501"/>
        <end position="528"/>
    </location>
</feature>
<feature type="region of interest" description="Disordered" evidence="1">
    <location>
        <begin position="154"/>
        <end position="193"/>
    </location>
</feature>
<dbReference type="Pfam" id="PF14703">
    <property type="entry name" value="PHM7_cyt"/>
    <property type="match status" value="1"/>
</dbReference>
<feature type="transmembrane region" description="Helical" evidence="2">
    <location>
        <begin position="461"/>
        <end position="481"/>
    </location>
</feature>
<dbReference type="InterPro" id="IPR012677">
    <property type="entry name" value="Nucleotide-bd_a/b_plait_sf"/>
</dbReference>
<dbReference type="PANTHER" id="PTHR13018">
    <property type="entry name" value="PROBABLE MEMBRANE PROTEIN DUF221-RELATED"/>
    <property type="match status" value="1"/>
</dbReference>
<feature type="region of interest" description="Disordered" evidence="1">
    <location>
        <begin position="903"/>
        <end position="923"/>
    </location>
</feature>
<dbReference type="Gene3D" id="3.30.70.330">
    <property type="match status" value="1"/>
</dbReference>
<accession>A0AAD5JM52</accession>
<feature type="domain" description="CSC1/OSCA1-like cytosolic" evidence="4">
    <location>
        <begin position="198"/>
        <end position="389"/>
    </location>
</feature>
<sequence>MYLRFLKMATHFLTVQVIITCPLLLLLHWFAASLSPSAPLSSSSSFTLNTTSHHYHYPNVAATAAGIVIDDVDNSDYYAPKTPTMTSKDAYTNFQSNATLYQLSISNVPHEAPIMWVHVILTWIISLSWLWLLFVNYWHHLLLLLQQQQQEDDMEHKEQQDNVDNEHHSQRQNKNKTKKKNDNKSTSNKYHQHVRRSHTVLLTNVPHHLRNVQSLYQHFSSEMGPVQHVYLVSQAGIDALHKTLLKRQDTMDQLERKLILWHRRQHPPPPPLLQRKKKNTSSSCSIEESYCCQQRRRHSSTSEVLCWLPTMNNHDDPDMIRLVRQLDRLDAEIEQLREFNRVSTRYQLPTGTAFITFKSIESAQICAKMSWKPGVFQTQIAPEPRDLLWNGLLRQGRRDKLMGRLRQWIVFIAVWSLTIFWLFPVSFILGLTSIESLSQHFGFLKYFMDTSDVVRSFIQNILPMLLVTLFMSVLPWILLAISKQQDFVSYSALEDAVLGRYYRFAIFNVLIVFLLGTSFLSTLLDVLYEPGKLIHLLGKFLPQGANFFLNYILFNSATHAMELVQLGSQLFGHLWYRLRYCLSRTPLPRKLLKTKPWSFPYYYYYPNHILVFVITLTYSVIQPLILLFALFYFLVAVQVFRHQFAYAYVRQYETNGFHYRRMAGYTSDGLVIFQLTMTGLLYLKGAIMPATGIVPLTLITIWAKIKLSHHFSQRRPKIHFRPPPPPPQRSSSTGAEQDDSEKERDIDSLEDYNDGGIWKLAYIKAWWYHGRYAPQHFPTYRVTTLEDYSNYRQKKAQQQQQQQQQYESTNVNLPPPPSSPATSTSTDKCALVVTIEESEQQEHDALLTNYPDDAPREDEKFEYPPLVTPLEQYLWLPRDPHRRCWDVDDCILISLDDIRRSLIPSSSTSSSSTSSSSTSSSSV</sequence>
<keyword evidence="2" id="KW-1133">Transmembrane helix</keyword>
<dbReference type="PANTHER" id="PTHR13018:SF5">
    <property type="entry name" value="RE44586P"/>
    <property type="match status" value="1"/>
</dbReference>